<evidence type="ECO:0000313" key="1">
    <source>
        <dbReference type="EMBL" id="MBX67529.1"/>
    </source>
</evidence>
<reference evidence="1" key="1">
    <citation type="submission" date="2018-02" db="EMBL/GenBank/DDBJ databases">
        <title>Rhizophora mucronata_Transcriptome.</title>
        <authorList>
            <person name="Meera S.P."/>
            <person name="Sreeshan A."/>
            <person name="Augustine A."/>
        </authorList>
    </citation>
    <scope>NUCLEOTIDE SEQUENCE</scope>
    <source>
        <tissue evidence="1">Leaf</tissue>
    </source>
</reference>
<dbReference type="EMBL" id="GGEC01087045">
    <property type="protein sequence ID" value="MBX67529.1"/>
    <property type="molecule type" value="Transcribed_RNA"/>
</dbReference>
<name>A0A2P2QKK2_RHIMU</name>
<protein>
    <submittedName>
        <fullName evidence="1">Uncharacterized protein</fullName>
    </submittedName>
</protein>
<sequence>MGPEIESKQVLKRKL</sequence>
<accession>A0A2P2QKK2</accession>
<organism evidence="1">
    <name type="scientific">Rhizophora mucronata</name>
    <name type="common">Asiatic mangrove</name>
    <dbReference type="NCBI Taxonomy" id="61149"/>
    <lineage>
        <taxon>Eukaryota</taxon>
        <taxon>Viridiplantae</taxon>
        <taxon>Streptophyta</taxon>
        <taxon>Embryophyta</taxon>
        <taxon>Tracheophyta</taxon>
        <taxon>Spermatophyta</taxon>
        <taxon>Magnoliopsida</taxon>
        <taxon>eudicotyledons</taxon>
        <taxon>Gunneridae</taxon>
        <taxon>Pentapetalae</taxon>
        <taxon>rosids</taxon>
        <taxon>fabids</taxon>
        <taxon>Malpighiales</taxon>
        <taxon>Rhizophoraceae</taxon>
        <taxon>Rhizophora</taxon>
    </lineage>
</organism>
<proteinExistence type="predicted"/>